<dbReference type="EMBL" id="CAJVPW010009007">
    <property type="protein sequence ID" value="CAG8599659.1"/>
    <property type="molecule type" value="Genomic_DNA"/>
</dbReference>
<evidence type="ECO:0000313" key="2">
    <source>
        <dbReference type="Proteomes" id="UP000789366"/>
    </source>
</evidence>
<evidence type="ECO:0000313" key="1">
    <source>
        <dbReference type="EMBL" id="CAG8599659.1"/>
    </source>
</evidence>
<protein>
    <submittedName>
        <fullName evidence="1">2377_t:CDS:1</fullName>
    </submittedName>
</protein>
<dbReference type="Proteomes" id="UP000789366">
    <property type="component" value="Unassembled WGS sequence"/>
</dbReference>
<sequence>DQDFNIPEKVLNLSTSRWIKKNGKLFQKLLCEGYKYTKDLSHYLDNVSLIDLDKYDLAVPKNNTDEAIVITSSCISQFCRELAKAEVGFEQIYIYAKLSEITQASNKIQKRQLEQ</sequence>
<name>A0ACA9MUK8_9GLOM</name>
<proteinExistence type="predicted"/>
<keyword evidence="2" id="KW-1185">Reference proteome</keyword>
<gene>
    <name evidence="1" type="ORF">SPELUC_LOCUS7062</name>
</gene>
<comment type="caution">
    <text evidence="1">The sequence shown here is derived from an EMBL/GenBank/DDBJ whole genome shotgun (WGS) entry which is preliminary data.</text>
</comment>
<organism evidence="1 2">
    <name type="scientific">Cetraspora pellucida</name>
    <dbReference type="NCBI Taxonomy" id="1433469"/>
    <lineage>
        <taxon>Eukaryota</taxon>
        <taxon>Fungi</taxon>
        <taxon>Fungi incertae sedis</taxon>
        <taxon>Mucoromycota</taxon>
        <taxon>Glomeromycotina</taxon>
        <taxon>Glomeromycetes</taxon>
        <taxon>Diversisporales</taxon>
        <taxon>Gigasporaceae</taxon>
        <taxon>Cetraspora</taxon>
    </lineage>
</organism>
<accession>A0ACA9MUK8</accession>
<reference evidence="1" key="1">
    <citation type="submission" date="2021-06" db="EMBL/GenBank/DDBJ databases">
        <authorList>
            <person name="Kallberg Y."/>
            <person name="Tangrot J."/>
            <person name="Rosling A."/>
        </authorList>
    </citation>
    <scope>NUCLEOTIDE SEQUENCE</scope>
    <source>
        <strain evidence="1">28 12/20/2015</strain>
    </source>
</reference>
<feature type="non-terminal residue" evidence="1">
    <location>
        <position position="1"/>
    </location>
</feature>